<dbReference type="Gene3D" id="3.40.50.2300">
    <property type="match status" value="2"/>
</dbReference>
<dbReference type="EMBL" id="MEWX01000006">
    <property type="protein sequence ID" value="OGC81071.1"/>
    <property type="molecule type" value="Genomic_DNA"/>
</dbReference>
<dbReference type="PANTHER" id="PTHR35271:SF1">
    <property type="entry name" value="ABC TRANSPORTER, SUBSTRATE-BINDING LIPOPROTEIN"/>
    <property type="match status" value="1"/>
</dbReference>
<comment type="caution">
    <text evidence="2">The sequence shown here is derived from an EMBL/GenBank/DDBJ whole genome shotgun (WGS) entry which is preliminary data.</text>
</comment>
<dbReference type="InterPro" id="IPR007487">
    <property type="entry name" value="ABC_transpt-TYRBP-like"/>
</dbReference>
<dbReference type="AlphaFoldDB" id="A0A1F4XH87"/>
<evidence type="ECO:0000313" key="2">
    <source>
        <dbReference type="EMBL" id="OGC81071.1"/>
    </source>
</evidence>
<dbReference type="Proteomes" id="UP000176185">
    <property type="component" value="Unassembled WGS sequence"/>
</dbReference>
<dbReference type="CDD" id="cd06325">
    <property type="entry name" value="PBP1_ABC_unchar_transporter"/>
    <property type="match status" value="1"/>
</dbReference>
<dbReference type="PANTHER" id="PTHR35271">
    <property type="entry name" value="ABC TRANSPORTER, SUBSTRATE-BINDING LIPOPROTEIN-RELATED"/>
    <property type="match status" value="1"/>
</dbReference>
<gene>
    <name evidence="2" type="ORF">A2943_02050</name>
</gene>
<reference evidence="2 3" key="1">
    <citation type="journal article" date="2016" name="Nat. Commun.">
        <title>Thousands of microbial genomes shed light on interconnected biogeochemical processes in an aquifer system.</title>
        <authorList>
            <person name="Anantharaman K."/>
            <person name="Brown C.T."/>
            <person name="Hug L.A."/>
            <person name="Sharon I."/>
            <person name="Castelle C.J."/>
            <person name="Probst A.J."/>
            <person name="Thomas B.C."/>
            <person name="Singh A."/>
            <person name="Wilkins M.J."/>
            <person name="Karaoz U."/>
            <person name="Brodie E.L."/>
            <person name="Williams K.H."/>
            <person name="Hubbard S.S."/>
            <person name="Banfield J.F."/>
        </authorList>
    </citation>
    <scope>NUCLEOTIDE SEQUENCE [LARGE SCALE GENOMIC DNA]</scope>
</reference>
<dbReference type="Pfam" id="PF04392">
    <property type="entry name" value="ABC_sub_bind"/>
    <property type="match status" value="1"/>
</dbReference>
<keyword evidence="1" id="KW-0812">Transmembrane</keyword>
<keyword evidence="1" id="KW-1133">Transmembrane helix</keyword>
<name>A0A1F4XH87_9BACT</name>
<evidence type="ECO:0000256" key="1">
    <source>
        <dbReference type="SAM" id="Phobius"/>
    </source>
</evidence>
<organism evidence="2 3">
    <name type="scientific">Candidatus Adlerbacteria bacterium RIFCSPLOWO2_01_FULL_51_16</name>
    <dbReference type="NCBI Taxonomy" id="1797243"/>
    <lineage>
        <taxon>Bacteria</taxon>
        <taxon>Candidatus Adleribacteriota</taxon>
    </lineage>
</organism>
<dbReference type="STRING" id="1797243.A2943_02050"/>
<protein>
    <recommendedName>
        <fullName evidence="4">ABC transporter substrate-binding protein</fullName>
    </recommendedName>
</protein>
<dbReference type="InterPro" id="IPR028082">
    <property type="entry name" value="Peripla_BP_I"/>
</dbReference>
<evidence type="ECO:0000313" key="3">
    <source>
        <dbReference type="Proteomes" id="UP000176185"/>
    </source>
</evidence>
<proteinExistence type="predicted"/>
<feature type="transmembrane region" description="Helical" evidence="1">
    <location>
        <begin position="28"/>
        <end position="50"/>
    </location>
</feature>
<dbReference type="SUPFAM" id="SSF53822">
    <property type="entry name" value="Periplasmic binding protein-like I"/>
    <property type="match status" value="1"/>
</dbReference>
<evidence type="ECO:0008006" key="4">
    <source>
        <dbReference type="Google" id="ProtNLM"/>
    </source>
</evidence>
<keyword evidence="1" id="KW-0472">Membrane</keyword>
<accession>A0A1F4XH87</accession>
<sequence length="359" mass="38347">MPPTNASPQETSQAPSVAPSAPAGYPPYLWWTGAVVVVIALLAGVYFFVLPKAGDGGVSKVYHVGILNALDYFAPTIDGFKQKMTELGYVEGKNIVYDIQKAPAPVGNQAILKKFVDDKVDLILSFPTEASLEAKEVTAGTGIPVVFADAAIEGNTLIESLRSPGGNVTGVRFPVPEIATNRLEILHELVPQATRIWIPFLKDYPTVAPSLAAIQPLADSLRITLIEAPFSTPDEVKAYLDAHDKNPDMDAILLIPEPISILPPFIDPIYAFADVHKIPVAGIVLQDGDTGPAFSFMLDVFSVGELAAPLADKIFKGTSAGSIPVVTSESVFEINYKVTQKLGLVVSESLLSIADRVVR</sequence>